<dbReference type="FunCoup" id="A0A1U7Z580">
    <property type="interactions" value="855"/>
</dbReference>
<dbReference type="Pfam" id="PF01535">
    <property type="entry name" value="PPR"/>
    <property type="match status" value="3"/>
</dbReference>
<organism evidence="6 7">
    <name type="scientific">Nelumbo nucifera</name>
    <name type="common">Sacred lotus</name>
    <dbReference type="NCBI Taxonomy" id="4432"/>
    <lineage>
        <taxon>Eukaryota</taxon>
        <taxon>Viridiplantae</taxon>
        <taxon>Streptophyta</taxon>
        <taxon>Embryophyta</taxon>
        <taxon>Tracheophyta</taxon>
        <taxon>Spermatophyta</taxon>
        <taxon>Magnoliopsida</taxon>
        <taxon>Proteales</taxon>
        <taxon>Nelumbonaceae</taxon>
        <taxon>Nelumbo</taxon>
    </lineage>
</organism>
<dbReference type="OrthoDB" id="429961at2759"/>
<evidence type="ECO:0000256" key="2">
    <source>
        <dbReference type="ARBA" id="ARBA00007626"/>
    </source>
</evidence>
<dbReference type="RefSeq" id="XP_010241951.1">
    <property type="nucleotide sequence ID" value="XM_010243649.2"/>
</dbReference>
<keyword evidence="5" id="KW-0496">Mitochondrion</keyword>
<gene>
    <name evidence="7" type="primary">LOC104586419</name>
</gene>
<dbReference type="GeneID" id="104586419"/>
<accession>A0A1U7Z580</accession>
<dbReference type="PANTHER" id="PTHR45717:SF20">
    <property type="entry name" value="OS07G0598500 PROTEIN"/>
    <property type="match status" value="1"/>
</dbReference>
<dbReference type="AlphaFoldDB" id="A0A1U7Z580"/>
<name>A0A1U7Z580_NELNU</name>
<evidence type="ECO:0000256" key="5">
    <source>
        <dbReference type="ARBA" id="ARBA00023128"/>
    </source>
</evidence>
<dbReference type="InterPro" id="IPR011990">
    <property type="entry name" value="TPR-like_helical_dom_sf"/>
</dbReference>
<comment type="similarity">
    <text evidence="2">Belongs to the PPR family. P subfamily.</text>
</comment>
<dbReference type="PANTHER" id="PTHR45717">
    <property type="entry name" value="OS12G0527900 PROTEIN"/>
    <property type="match status" value="1"/>
</dbReference>
<evidence type="ECO:0000313" key="7">
    <source>
        <dbReference type="RefSeq" id="XP_010241951.1"/>
    </source>
</evidence>
<sequence length="506" mass="57681">MLNRLRLNFRSIRLISETITEIISVSRSCHTRSVSKTTLFSKISPLGQPGSSVLPELDKWVENGKKIGAAELQRIVRALRKRRRFTHALEISEWMGNKGICKFSSREHAVQLDLISRVHGLQAAESYFNNLDDQDKTEKTYGALLNCYVRECLVDKSLSHFQKMKEIGFPPSCLTYNDLMSLYVKMSQYEKVLDVLIEMKENGVSPDNFSYRICITSYGMRSDLNGMEKLLEEMESQSHITMDWNTYSMVASFYIKAGIIDKAISALKKSEEKLDKDGLGYNHLISLYASVGNKNEVIRLWCLEKAACKRYINRDYITMLGSLMKLDAFEEAEKLLEEWESSGNCYDFRVPNTVLVGYCQKGLSEKAETLLKSIETRGKTPIPNSWVIVAVGYEGKGEIEKTMECMKKALSLSLQVGNENWRPNPKVIKCILNWLGDEGDVKSAEAFVSLLRMVIPMNREMHHALIKANIRGGKEVDELVQTMKDDGIDEDLETKKILSLRQEQPK</sequence>
<keyword evidence="4" id="KW-0809">Transit peptide</keyword>
<comment type="subcellular location">
    <subcellularLocation>
        <location evidence="1">Mitochondrion</location>
    </subcellularLocation>
</comment>
<evidence type="ECO:0000256" key="3">
    <source>
        <dbReference type="ARBA" id="ARBA00022737"/>
    </source>
</evidence>
<dbReference type="InterPro" id="IPR002885">
    <property type="entry name" value="PPR_rpt"/>
</dbReference>
<dbReference type="KEGG" id="nnu:104586419"/>
<protein>
    <submittedName>
        <fullName evidence="7">Pentatricopeptide repeat-containing protein At4g21705, mitochondrial</fullName>
    </submittedName>
</protein>
<dbReference type="FunFam" id="1.25.40.10:FF:000385">
    <property type="entry name" value="Pentatricopeptide repeat-containing protein mitochondrial"/>
    <property type="match status" value="1"/>
</dbReference>
<proteinExistence type="inferred from homology"/>
<dbReference type="OMA" id="LCVYAPN"/>
<dbReference type="Gene3D" id="1.25.40.10">
    <property type="entry name" value="Tetratricopeptide repeat domain"/>
    <property type="match status" value="3"/>
</dbReference>
<reference evidence="7" key="1">
    <citation type="submission" date="2025-08" db="UniProtKB">
        <authorList>
            <consortium name="RefSeq"/>
        </authorList>
    </citation>
    <scope>IDENTIFICATION</scope>
</reference>
<dbReference type="eggNOG" id="KOG4197">
    <property type="taxonomic scope" value="Eukaryota"/>
</dbReference>
<dbReference type="SUPFAM" id="SSF48452">
    <property type="entry name" value="TPR-like"/>
    <property type="match status" value="1"/>
</dbReference>
<dbReference type="NCBIfam" id="TIGR00756">
    <property type="entry name" value="PPR"/>
    <property type="match status" value="2"/>
</dbReference>
<keyword evidence="3" id="KW-0677">Repeat</keyword>
<dbReference type="Pfam" id="PF13041">
    <property type="entry name" value="PPR_2"/>
    <property type="match status" value="1"/>
</dbReference>
<dbReference type="PROSITE" id="PS51375">
    <property type="entry name" value="PPR"/>
    <property type="match status" value="3"/>
</dbReference>
<evidence type="ECO:0000256" key="4">
    <source>
        <dbReference type="ARBA" id="ARBA00022946"/>
    </source>
</evidence>
<evidence type="ECO:0000313" key="6">
    <source>
        <dbReference type="Proteomes" id="UP000189703"/>
    </source>
</evidence>
<dbReference type="Proteomes" id="UP000189703">
    <property type="component" value="Unplaced"/>
</dbReference>
<evidence type="ECO:0000256" key="1">
    <source>
        <dbReference type="ARBA" id="ARBA00004173"/>
    </source>
</evidence>
<keyword evidence="6" id="KW-1185">Reference proteome</keyword>
<dbReference type="GO" id="GO:0003729">
    <property type="term" value="F:mRNA binding"/>
    <property type="evidence" value="ECO:0007669"/>
    <property type="project" value="UniProtKB-ARBA"/>
</dbReference>
<dbReference type="GO" id="GO:0005739">
    <property type="term" value="C:mitochondrion"/>
    <property type="evidence" value="ECO:0000318"/>
    <property type="project" value="GO_Central"/>
</dbReference>